<proteinExistence type="predicted"/>
<evidence type="ECO:0000256" key="2">
    <source>
        <dbReference type="ARBA" id="ARBA00022553"/>
    </source>
</evidence>
<dbReference type="InterPro" id="IPR006162">
    <property type="entry name" value="Ppantetheine_attach_site"/>
</dbReference>
<dbReference type="SUPFAM" id="SSF51735">
    <property type="entry name" value="NAD(P)-binding Rossmann-fold domains"/>
    <property type="match status" value="2"/>
</dbReference>
<evidence type="ECO:0000313" key="7">
    <source>
        <dbReference type="EMBL" id="WXB13943.1"/>
    </source>
</evidence>
<dbReference type="Gene3D" id="3.30.70.3290">
    <property type="match status" value="1"/>
</dbReference>
<dbReference type="InterPro" id="IPR014031">
    <property type="entry name" value="Ketoacyl_synth_C"/>
</dbReference>
<dbReference type="Pfam" id="PF21394">
    <property type="entry name" value="Beta-ketacyl_N"/>
    <property type="match status" value="1"/>
</dbReference>
<feature type="domain" description="Ketosynthase family 3 (KS3)" evidence="6">
    <location>
        <begin position="21"/>
        <end position="447"/>
    </location>
</feature>
<dbReference type="SMART" id="SM00827">
    <property type="entry name" value="PKS_AT"/>
    <property type="match status" value="1"/>
</dbReference>
<reference evidence="7 8" key="1">
    <citation type="submission" date="2021-12" db="EMBL/GenBank/DDBJ databases">
        <title>Discovery of the Pendulisporaceae a myxobacterial family with distinct sporulation behavior and unique specialized metabolism.</title>
        <authorList>
            <person name="Garcia R."/>
            <person name="Popoff A."/>
            <person name="Bader C.D."/>
            <person name="Loehr J."/>
            <person name="Walesch S."/>
            <person name="Walt C."/>
            <person name="Boldt J."/>
            <person name="Bunk B."/>
            <person name="Haeckl F.J.F.P.J."/>
            <person name="Gunesch A.P."/>
            <person name="Birkelbach J."/>
            <person name="Nuebel U."/>
            <person name="Pietschmann T."/>
            <person name="Bach T."/>
            <person name="Mueller R."/>
        </authorList>
    </citation>
    <scope>NUCLEOTIDE SEQUENCE [LARGE SCALE GENOMIC DNA]</scope>
    <source>
        <strain evidence="7 8">MSr11954</strain>
    </source>
</reference>
<name>A0ABZ2LSP9_9BACT</name>
<dbReference type="InterPro" id="IPR050091">
    <property type="entry name" value="PKS_NRPS_Biosynth_Enz"/>
</dbReference>
<dbReference type="EMBL" id="CP089984">
    <property type="protein sequence ID" value="WXB13943.1"/>
    <property type="molecule type" value="Genomic_DNA"/>
</dbReference>
<dbReference type="InterPro" id="IPR009081">
    <property type="entry name" value="PP-bd_ACP"/>
</dbReference>
<dbReference type="InterPro" id="IPR049490">
    <property type="entry name" value="C883_1060-like_KR_N"/>
</dbReference>
<evidence type="ECO:0000259" key="5">
    <source>
        <dbReference type="PROSITE" id="PS50075"/>
    </source>
</evidence>
<dbReference type="InterPro" id="IPR057326">
    <property type="entry name" value="KR_dom"/>
</dbReference>
<evidence type="ECO:0000313" key="8">
    <source>
        <dbReference type="Proteomes" id="UP001370348"/>
    </source>
</evidence>
<dbReference type="PROSITE" id="PS50075">
    <property type="entry name" value="CARRIER"/>
    <property type="match status" value="1"/>
</dbReference>
<dbReference type="Pfam" id="PF00698">
    <property type="entry name" value="Acyl_transf_1"/>
    <property type="match status" value="1"/>
</dbReference>
<keyword evidence="3" id="KW-0808">Transferase</keyword>
<dbReference type="PROSITE" id="PS00606">
    <property type="entry name" value="KS3_1"/>
    <property type="match status" value="1"/>
</dbReference>
<dbReference type="SMART" id="SM00822">
    <property type="entry name" value="PKS_KR"/>
    <property type="match status" value="1"/>
</dbReference>
<dbReference type="Gene3D" id="3.40.47.10">
    <property type="match status" value="1"/>
</dbReference>
<dbReference type="Proteomes" id="UP001370348">
    <property type="component" value="Chromosome"/>
</dbReference>
<dbReference type="CDD" id="cd00833">
    <property type="entry name" value="PKS"/>
    <property type="match status" value="1"/>
</dbReference>
<dbReference type="SUPFAM" id="SSF53901">
    <property type="entry name" value="Thiolase-like"/>
    <property type="match status" value="1"/>
</dbReference>
<dbReference type="InterPro" id="IPR036291">
    <property type="entry name" value="NAD(P)-bd_dom_sf"/>
</dbReference>
<feature type="coiled-coil region" evidence="4">
    <location>
        <begin position="1511"/>
        <end position="1538"/>
    </location>
</feature>
<keyword evidence="4" id="KW-0175">Coiled coil</keyword>
<dbReference type="Pfam" id="PF00550">
    <property type="entry name" value="PP-binding"/>
    <property type="match status" value="1"/>
</dbReference>
<dbReference type="InterPro" id="IPR014030">
    <property type="entry name" value="Ketoacyl_synth_N"/>
</dbReference>
<dbReference type="SUPFAM" id="SSF47336">
    <property type="entry name" value="ACP-like"/>
    <property type="match status" value="1"/>
</dbReference>
<dbReference type="Gene3D" id="3.40.366.10">
    <property type="entry name" value="Malonyl-Coenzyme A Acyl Carrier Protein, domain 2"/>
    <property type="match status" value="1"/>
</dbReference>
<dbReference type="InterPro" id="IPR020841">
    <property type="entry name" value="PKS_Beta-ketoAc_synthase_dom"/>
</dbReference>
<dbReference type="InterPro" id="IPR016036">
    <property type="entry name" value="Malonyl_transacylase_ACP-bd"/>
</dbReference>
<dbReference type="SMART" id="SM00825">
    <property type="entry name" value="PKS_KS"/>
    <property type="match status" value="1"/>
</dbReference>
<dbReference type="Gene3D" id="3.40.50.720">
    <property type="entry name" value="NAD(P)-binding Rossmann-like Domain"/>
    <property type="match status" value="1"/>
</dbReference>
<evidence type="ECO:0000256" key="1">
    <source>
        <dbReference type="ARBA" id="ARBA00022450"/>
    </source>
</evidence>
<dbReference type="CDD" id="cd08953">
    <property type="entry name" value="KR_2_SDR_x"/>
    <property type="match status" value="1"/>
</dbReference>
<dbReference type="PANTHER" id="PTHR43775:SF51">
    <property type="entry name" value="INACTIVE PHENOLPHTHIOCEROL SYNTHESIS POLYKETIDE SYNTHASE TYPE I PKS1-RELATED"/>
    <property type="match status" value="1"/>
</dbReference>
<keyword evidence="8" id="KW-1185">Reference proteome</keyword>
<accession>A0ABZ2LSP9</accession>
<dbReference type="SMART" id="SM00823">
    <property type="entry name" value="PKS_PP"/>
    <property type="match status" value="1"/>
</dbReference>
<dbReference type="PANTHER" id="PTHR43775">
    <property type="entry name" value="FATTY ACID SYNTHASE"/>
    <property type="match status" value="1"/>
</dbReference>
<dbReference type="InterPro" id="IPR018201">
    <property type="entry name" value="Ketoacyl_synth_AS"/>
</dbReference>
<dbReference type="InterPro" id="IPR013968">
    <property type="entry name" value="PKS_KR"/>
</dbReference>
<dbReference type="Pfam" id="PF02801">
    <property type="entry name" value="Ketoacyl-synt_C"/>
    <property type="match status" value="1"/>
</dbReference>
<dbReference type="Pfam" id="PF22621">
    <property type="entry name" value="CurL-like_PKS_C"/>
    <property type="match status" value="1"/>
</dbReference>
<protein>
    <submittedName>
        <fullName evidence="7">SDR family NAD(P)-dependent oxidoreductase</fullName>
    </submittedName>
</protein>
<dbReference type="RefSeq" id="WP_394823559.1">
    <property type="nucleotide sequence ID" value="NZ_CP089984.1"/>
</dbReference>
<keyword evidence="2" id="KW-0597">Phosphoprotein</keyword>
<feature type="domain" description="Carrier" evidence="5">
    <location>
        <begin position="1440"/>
        <end position="1515"/>
    </location>
</feature>
<dbReference type="InterPro" id="IPR016035">
    <property type="entry name" value="Acyl_Trfase/lysoPLipase"/>
</dbReference>
<dbReference type="InterPro" id="IPR001227">
    <property type="entry name" value="Ac_transferase_dom_sf"/>
</dbReference>
<evidence type="ECO:0000259" key="6">
    <source>
        <dbReference type="PROSITE" id="PS52004"/>
    </source>
</evidence>
<dbReference type="InterPro" id="IPR036736">
    <property type="entry name" value="ACP-like_sf"/>
</dbReference>
<dbReference type="InterPro" id="IPR020806">
    <property type="entry name" value="PKS_PP-bd"/>
</dbReference>
<dbReference type="Gene3D" id="1.10.1200.10">
    <property type="entry name" value="ACP-like"/>
    <property type="match status" value="1"/>
</dbReference>
<dbReference type="SUPFAM" id="SSF55048">
    <property type="entry name" value="Probable ACP-binding domain of malonyl-CoA ACP transacylase"/>
    <property type="match status" value="1"/>
</dbReference>
<dbReference type="PROSITE" id="PS52004">
    <property type="entry name" value="KS3_2"/>
    <property type="match status" value="1"/>
</dbReference>
<evidence type="ECO:0000256" key="3">
    <source>
        <dbReference type="ARBA" id="ARBA00022679"/>
    </source>
</evidence>
<gene>
    <name evidence="7" type="ORF">LZC94_39705</name>
</gene>
<keyword evidence="1" id="KW-0596">Phosphopantetheine</keyword>
<dbReference type="SUPFAM" id="SSF52151">
    <property type="entry name" value="FabD/lysophospholipase-like"/>
    <property type="match status" value="1"/>
</dbReference>
<organism evidence="7 8">
    <name type="scientific">Pendulispora albinea</name>
    <dbReference type="NCBI Taxonomy" id="2741071"/>
    <lineage>
        <taxon>Bacteria</taxon>
        <taxon>Pseudomonadati</taxon>
        <taxon>Myxococcota</taxon>
        <taxon>Myxococcia</taxon>
        <taxon>Myxococcales</taxon>
        <taxon>Sorangiineae</taxon>
        <taxon>Pendulisporaceae</taxon>
        <taxon>Pendulispora</taxon>
    </lineage>
</organism>
<evidence type="ECO:0000256" key="4">
    <source>
        <dbReference type="SAM" id="Coils"/>
    </source>
</evidence>
<dbReference type="InterPro" id="IPR016039">
    <property type="entry name" value="Thiolase-like"/>
</dbReference>
<dbReference type="InterPro" id="IPR014043">
    <property type="entry name" value="Acyl_transferase_dom"/>
</dbReference>
<dbReference type="Pfam" id="PF00109">
    <property type="entry name" value="ketoacyl-synt"/>
    <property type="match status" value="1"/>
</dbReference>
<dbReference type="Pfam" id="PF08659">
    <property type="entry name" value="KR"/>
    <property type="match status" value="1"/>
</dbReference>
<dbReference type="PROSITE" id="PS00012">
    <property type="entry name" value="PHOSPHOPANTETHEINE"/>
    <property type="match status" value="1"/>
</dbReference>
<sequence>MTNDVGIEETDRMSTTAARNGLELAIIGMAGRFPGAPDVDTFWRNLRDGVESIDFLGDDLEPNLLEGPEVRRDPKYVRAAPILDGVERFDASFFGVTPKEAELMDPQQRIFLECAWEALEQAGYAPGRFRGRIGVYGGSRTNTYVFNLFSNPRAVGSLGAFEVALGNDLAFLSTRVSHRLNLRGPSYSLQTACSTGLVTVHVASQALLAGECDIALAGAVAISVPQRTGYLHEAGSIMSPDGHCRAFDAKAGGTIFGSGVGLVVLKRLDDALADGDTIHAVVKGSAMNNDGDQKASFTAPGVPGQTRVIRDALAVSEVDARSITYVEAHGSGTPLGDPIEVRALTRAFRATTNDKRFCALGSVKTNVGHLDAAAGIAGLIKAVFALRHRQIPATLHFETPNPQLDLEESPFFVNDVLRDWESGPHPRRAGVSSFGIGGTNVHVILEEAPPEPPTAPSDADPRPQVLVLSAKTETALEAATGSLANAIEARPDVSLEDIAHTLQVGREIWSHRRALVGRDRAHALRLLRGEEPERVHTAFEEARNRPTAFLFPGTGAQYAGMAAGLYETEPVFREELQRVSALFQRHLPLDLRALLYPGPQVQARDVEGMAIQPAIFAVEYALARLMLSWGIEPDVMLGHSLGEYTAACLAEVLSLEDAVRLVALRAECVETLPEGAMLSVALPERELAALLGPLALAAVNAPAQCVVSGPRAEVEALRTQLGSRGIEHRLLQVDRALHSHMLDPILERFRDGAARVRFQAPKRRYISSVTGHLAGAEVATPEFWVQHLRQTVRFADAMRELLAEPARVLLEIGPGQTLTALSRLQSGDARQGVALASTRHPKDKHDDAFFLRTTLAKAWLAGIDVDWSAVHGRERRRVPLPTYPFEREHFWVPPGELGGGESTLSSGKLSNLAKWFHVASWRRTPMPPLEPGALSSPRGWVVFTDGGALGASLIGRLERAGHEVVTVAAGTSFSVRDDRHFTIAPAEPEHYTRLLAALRGRASAPRPEVFVHLWSLTPSGDGPSDPDSFAALQARGYYSLLRLGQALAASGQGERVQLEVVSNELHDFEGEGGPRPEKAPLLGVCKVLPQERPHTTVRCIDIALPAGHEDANALAEQLVAEIHLPFSDLVVAHRGARRFVQSFTSLPLEGDVPPRRPLRKGGVYLITGGLGGVGLLLAEYLAETFQARLILLGRTPLPPRDGWSSWLATKGEEDRQSRILRRLLAMEEKGAEVSVASVDVADAPSLREAIDRAESRFGPLNGVLHAAGLTQGESVYRPLTEIGDIESEAQFRPKVHGTYALESALGGRPVDFVLLFSSSSAILGGLGYVAYSASNSFLDAFAARASRRGDARWVSVNWDSWSSETKHYAVRTTMDRYAMTRDESTEAFRRLVTAGVDGQVVAITGDLDARLALWIRQGTSGGRNAPTPQHSRRARTTFVAPEGETEQTIAAIWQETLGGAPVGRHDDFFDLGGHSLLATQVLSRMRAAFDIEIPLVKLFESPTAAGLARVVAEARADADAHQEAEQRLLREIVALSDEEIDLELEKHRIEETSK</sequence>